<sequence length="109" mass="12691">MKFMRVLFIVYFVALSLMPCMDGLNAQTPKLDFTYGLNTQQNEDSHSKKDSCSPLCSCNCCRVNVASYKVEPVIFFPKNIKAFYSKKIHFQKNDFAYLVYDQIWQPPKI</sequence>
<evidence type="ECO:0000313" key="2">
    <source>
        <dbReference type="EMBL" id="KUJ56257.1"/>
    </source>
</evidence>
<accession>A0A101CHB8</accession>
<evidence type="ECO:0000256" key="1">
    <source>
        <dbReference type="SAM" id="SignalP"/>
    </source>
</evidence>
<keyword evidence="1" id="KW-0732">Signal</keyword>
<name>A0A101CHB8_9FLAO</name>
<evidence type="ECO:0000313" key="3">
    <source>
        <dbReference type="Proteomes" id="UP000054388"/>
    </source>
</evidence>
<dbReference type="EMBL" id="LMAI01000004">
    <property type="protein sequence ID" value="KUJ56257.1"/>
    <property type="molecule type" value="Genomic_DNA"/>
</dbReference>
<organism evidence="2 3">
    <name type="scientific">Chryseobacterium aquaticum subsp. greenlandense</name>
    <dbReference type="NCBI Taxonomy" id="345663"/>
    <lineage>
        <taxon>Bacteria</taxon>
        <taxon>Pseudomonadati</taxon>
        <taxon>Bacteroidota</taxon>
        <taxon>Flavobacteriia</taxon>
        <taxon>Flavobacteriales</taxon>
        <taxon>Weeksellaceae</taxon>
        <taxon>Chryseobacterium group</taxon>
        <taxon>Chryseobacterium</taxon>
    </lineage>
</organism>
<reference evidence="2 3" key="1">
    <citation type="submission" date="2015-10" db="EMBL/GenBank/DDBJ databases">
        <title>Genome sequence of Chryseobacterium greenlandense.</title>
        <authorList>
            <person name="Newman J."/>
            <person name="Fischer K."/>
            <person name="Miller J."/>
        </authorList>
    </citation>
    <scope>NUCLEOTIDE SEQUENCE [LARGE SCALE GENOMIC DNA]</scope>
    <source>
        <strain evidence="2 3">UMB34</strain>
    </source>
</reference>
<dbReference type="Pfam" id="PF20365">
    <property type="entry name" value="DUF6660"/>
    <property type="match status" value="1"/>
</dbReference>
<proteinExistence type="predicted"/>
<feature type="signal peptide" evidence="1">
    <location>
        <begin position="1"/>
        <end position="26"/>
    </location>
</feature>
<comment type="caution">
    <text evidence="2">The sequence shown here is derived from an EMBL/GenBank/DDBJ whole genome shotgun (WGS) entry which is preliminary data.</text>
</comment>
<protein>
    <recommendedName>
        <fullName evidence="4">DUF2946 domain-containing protein</fullName>
    </recommendedName>
</protein>
<gene>
    <name evidence="2" type="ORF">AR686_06705</name>
</gene>
<dbReference type="InterPro" id="IPR046601">
    <property type="entry name" value="DUF6660"/>
</dbReference>
<dbReference type="Proteomes" id="UP000054388">
    <property type="component" value="Unassembled WGS sequence"/>
</dbReference>
<feature type="chain" id="PRO_5007094850" description="DUF2946 domain-containing protein" evidence="1">
    <location>
        <begin position="27"/>
        <end position="109"/>
    </location>
</feature>
<evidence type="ECO:0008006" key="4">
    <source>
        <dbReference type="Google" id="ProtNLM"/>
    </source>
</evidence>
<dbReference type="AlphaFoldDB" id="A0A101CHB8"/>